<dbReference type="Pfam" id="PF01734">
    <property type="entry name" value="Patatin"/>
    <property type="match status" value="1"/>
</dbReference>
<evidence type="ECO:0000256" key="3">
    <source>
        <dbReference type="ARBA" id="ARBA00023098"/>
    </source>
</evidence>
<feature type="short sequence motif" description="DGA/G" evidence="4">
    <location>
        <begin position="226"/>
        <end position="228"/>
    </location>
</feature>
<dbReference type="SUPFAM" id="SSF52151">
    <property type="entry name" value="FabD/lysophospholipase-like"/>
    <property type="match status" value="1"/>
</dbReference>
<organism evidence="6 7">
    <name type="scientific">Neolewinella marina</name>
    <dbReference type="NCBI Taxonomy" id="438751"/>
    <lineage>
        <taxon>Bacteria</taxon>
        <taxon>Pseudomonadati</taxon>
        <taxon>Bacteroidota</taxon>
        <taxon>Saprospiria</taxon>
        <taxon>Saprospirales</taxon>
        <taxon>Lewinellaceae</taxon>
        <taxon>Neolewinella</taxon>
    </lineage>
</organism>
<dbReference type="GO" id="GO:0016042">
    <property type="term" value="P:lipid catabolic process"/>
    <property type="evidence" value="ECO:0007669"/>
    <property type="project" value="UniProtKB-UniRule"/>
</dbReference>
<evidence type="ECO:0000259" key="5">
    <source>
        <dbReference type="PROSITE" id="PS51635"/>
    </source>
</evidence>
<dbReference type="Proteomes" id="UP000226437">
    <property type="component" value="Unassembled WGS sequence"/>
</dbReference>
<evidence type="ECO:0000313" key="6">
    <source>
        <dbReference type="EMBL" id="PHK97313.1"/>
    </source>
</evidence>
<dbReference type="PROSITE" id="PS51635">
    <property type="entry name" value="PNPLA"/>
    <property type="match status" value="1"/>
</dbReference>
<evidence type="ECO:0000256" key="4">
    <source>
        <dbReference type="PROSITE-ProRule" id="PRU01161"/>
    </source>
</evidence>
<name>A0A2G0CBG1_9BACT</name>
<reference evidence="6 7" key="1">
    <citation type="submission" date="2017-10" db="EMBL/GenBank/DDBJ databases">
        <title>The draft genome sequence of Lewinella marina KCTC 32374.</title>
        <authorList>
            <person name="Wang K."/>
        </authorList>
    </citation>
    <scope>NUCLEOTIDE SEQUENCE [LARGE SCALE GENOMIC DNA]</scope>
    <source>
        <strain evidence="6 7">MKG-38</strain>
    </source>
</reference>
<dbReference type="PANTHER" id="PTHR14226">
    <property type="entry name" value="NEUROPATHY TARGET ESTERASE/SWISS CHEESE D.MELANOGASTER"/>
    <property type="match status" value="1"/>
</dbReference>
<accession>A0A2G0CBG1</accession>
<sequence length="386" mass="43642">MKKLALVLSGGGFKGAFQVGALQYLRENWDRIAPHRPPLSFDIVAGVSVGSLNGMMVALDQFDELEQLWEDVADRGVKEIYTSDFIDTDTDPDDPNPELKFRLEWDTLRAQFPRTTRNILLKAIFNRNSILRTFREEFQRLRSIADNTPLKHKLIRLARRDAIRDTIFKCGFVSLNDGKYYSLNQNDFKTDLDFANGVLASTAMPIVWEPVKEVATRQGIPDSLVDGGIRDVSPLGDVIDEIAKDDSPQDYTIVIINCSSGKVTEETFRDKNIVQIALRALVDIAITEIFNNDIREFLDKNYILEQIRRHLPNEPIYDYDVATGGRGNALKFFNALIIQPEANILGDTLTASRPLIDYRLAHGRARAEIALNLHLNKTGDDKFTVV</sequence>
<feature type="active site" description="Nucleophile" evidence="4">
    <location>
        <position position="48"/>
    </location>
</feature>
<feature type="short sequence motif" description="GXSXG" evidence="4">
    <location>
        <begin position="46"/>
        <end position="50"/>
    </location>
</feature>
<dbReference type="InterPro" id="IPR016035">
    <property type="entry name" value="Acyl_Trfase/lysoPLipase"/>
</dbReference>
<evidence type="ECO:0000313" key="7">
    <source>
        <dbReference type="Proteomes" id="UP000226437"/>
    </source>
</evidence>
<dbReference type="AlphaFoldDB" id="A0A2G0CBG1"/>
<evidence type="ECO:0000256" key="2">
    <source>
        <dbReference type="ARBA" id="ARBA00022963"/>
    </source>
</evidence>
<proteinExistence type="predicted"/>
<gene>
    <name evidence="6" type="ORF">CGL56_16020</name>
</gene>
<evidence type="ECO:0000256" key="1">
    <source>
        <dbReference type="ARBA" id="ARBA00022801"/>
    </source>
</evidence>
<dbReference type="InterPro" id="IPR002641">
    <property type="entry name" value="PNPLA_dom"/>
</dbReference>
<dbReference type="RefSeq" id="WP_099107597.1">
    <property type="nucleotide sequence ID" value="NZ_JAATJF010000003.1"/>
</dbReference>
<dbReference type="EMBL" id="PDLO01000009">
    <property type="protein sequence ID" value="PHK97313.1"/>
    <property type="molecule type" value="Genomic_DNA"/>
</dbReference>
<comment type="caution">
    <text evidence="6">The sequence shown here is derived from an EMBL/GenBank/DDBJ whole genome shotgun (WGS) entry which is preliminary data.</text>
</comment>
<dbReference type="Gene3D" id="3.40.1090.10">
    <property type="entry name" value="Cytosolic phospholipase A2 catalytic domain"/>
    <property type="match status" value="2"/>
</dbReference>
<protein>
    <submittedName>
        <fullName evidence="6">Patatin</fullName>
    </submittedName>
</protein>
<keyword evidence="1 4" id="KW-0378">Hydrolase</keyword>
<keyword evidence="3 4" id="KW-0443">Lipid metabolism</keyword>
<keyword evidence="7" id="KW-1185">Reference proteome</keyword>
<dbReference type="InterPro" id="IPR050301">
    <property type="entry name" value="NTE"/>
</dbReference>
<feature type="active site" description="Proton acceptor" evidence="4">
    <location>
        <position position="226"/>
    </location>
</feature>
<keyword evidence="2 4" id="KW-0442">Lipid degradation</keyword>
<dbReference type="PANTHER" id="PTHR14226:SF57">
    <property type="entry name" value="BLR7027 PROTEIN"/>
    <property type="match status" value="1"/>
</dbReference>
<feature type="domain" description="PNPLA" evidence="5">
    <location>
        <begin position="6"/>
        <end position="239"/>
    </location>
</feature>
<dbReference type="GO" id="GO:0016787">
    <property type="term" value="F:hydrolase activity"/>
    <property type="evidence" value="ECO:0007669"/>
    <property type="project" value="UniProtKB-UniRule"/>
</dbReference>
<dbReference type="OrthoDB" id="1489257at2"/>
<feature type="short sequence motif" description="GXGXXG" evidence="4">
    <location>
        <begin position="10"/>
        <end position="15"/>
    </location>
</feature>